<name>A0A918NKA0_9PROT</name>
<dbReference type="AlphaFoldDB" id="A0A918NKA0"/>
<sequence>MFGIDLDANPMTRFADYFRGIRFENGHLHIASTGAVIAIDKPFRKSAWAVLKLYGYFKARQLKHVFTRPKAKGTLAFHPQTPGPWYNIWYVTQLAGFKFTDDVSTADYTFIFEDKTFSEYDKNFADGSDTRLINHRIDDISKDHVAEVFESVFGYNLRIDPTIYVGRGIRKSNSNGTHDGIEMDFPIASSEVRADQTYQRLIDSTFDGTTSEDLRVAYVLGEIALVYHKYKPVDDRFGTHYLNVDIKSAEAVFSGEEIDLIHAFCEKMGLDFGALDVMRDKHDGKIYIVDVNKTCMPVLSLGLREQVAAQKKMADVFARHVA</sequence>
<keyword evidence="2" id="KW-1185">Reference proteome</keyword>
<dbReference type="EMBL" id="BMYV01000003">
    <property type="protein sequence ID" value="GGX74690.1"/>
    <property type="molecule type" value="Genomic_DNA"/>
</dbReference>
<evidence type="ECO:0000313" key="1">
    <source>
        <dbReference type="EMBL" id="GGX74690.1"/>
    </source>
</evidence>
<dbReference type="Proteomes" id="UP000600865">
    <property type="component" value="Unassembled WGS sequence"/>
</dbReference>
<evidence type="ECO:0000313" key="2">
    <source>
        <dbReference type="Proteomes" id="UP000600865"/>
    </source>
</evidence>
<proteinExistence type="predicted"/>
<dbReference type="Gene3D" id="3.30.470.20">
    <property type="entry name" value="ATP-grasp fold, B domain"/>
    <property type="match status" value="1"/>
</dbReference>
<accession>A0A918NKA0</accession>
<protein>
    <recommendedName>
        <fullName evidence="3">ATP-grasp domain-containing protein</fullName>
    </recommendedName>
</protein>
<comment type="caution">
    <text evidence="1">The sequence shown here is derived from an EMBL/GenBank/DDBJ whole genome shotgun (WGS) entry which is preliminary data.</text>
</comment>
<dbReference type="SUPFAM" id="SSF56059">
    <property type="entry name" value="Glutathione synthetase ATP-binding domain-like"/>
    <property type="match status" value="1"/>
</dbReference>
<organism evidence="1 2">
    <name type="scientific">Litorimonas cladophorae</name>
    <dbReference type="NCBI Taxonomy" id="1220491"/>
    <lineage>
        <taxon>Bacteria</taxon>
        <taxon>Pseudomonadati</taxon>
        <taxon>Pseudomonadota</taxon>
        <taxon>Alphaproteobacteria</taxon>
        <taxon>Maricaulales</taxon>
        <taxon>Robiginitomaculaceae</taxon>
    </lineage>
</organism>
<gene>
    <name evidence="1" type="ORF">GCM10011309_26070</name>
</gene>
<evidence type="ECO:0008006" key="3">
    <source>
        <dbReference type="Google" id="ProtNLM"/>
    </source>
</evidence>
<reference evidence="1 2" key="1">
    <citation type="journal article" date="2014" name="Int. J. Syst. Evol. Microbiol.">
        <title>Complete genome sequence of Corynebacterium casei LMG S-19264T (=DSM 44701T), isolated from a smear-ripened cheese.</title>
        <authorList>
            <consortium name="US DOE Joint Genome Institute (JGI-PGF)"/>
            <person name="Walter F."/>
            <person name="Albersmeier A."/>
            <person name="Kalinowski J."/>
            <person name="Ruckert C."/>
        </authorList>
    </citation>
    <scope>NUCLEOTIDE SEQUENCE [LARGE SCALE GENOMIC DNA]</scope>
    <source>
        <strain evidence="1 2">KCTC 23968</strain>
    </source>
</reference>